<sequence length="658" mass="75078">MSIDAKGFALLLALLLFLGRPVGASAAASPGTENAIGQRQQLQSARLAIAQGDSKTLEQLKTELSGHPLLPYLDYWALSQKLSSLPYNEIDQFLHKYRETAIGDWVRIKVLQELGSRQRFRAFLKYYDGEKIHRASLQCYYADALSRHGDQTEANRLTGKLWLVGHSQAEECDPVFARWIRDGGLTDDLAWRRHMLTLAAGNLDLAQYISSKMSNEQAQLAALARSVHHSPEQLLEHQRFLKGKPEYRQIALHGLRRLAAESASNALAAWHHYDAGYLFEDFERQSFLRDVALQFARRNNLAALQQLIQESENFSDERTIEWLARQALREQNWAQMEFWIDQLPEKARNHERWLYWRARILEERHGPSRNEEAAGLYRQAAQQRSYYGFLAADTLGQNYSFVDRPAPIPPLAVEEMAARPAMLRARELQALGELYHARREWDYATRGMSPTELLAAGRLASNWGWHHKSIRSVLAADYLDDLELRFPLAFSDIVTDVSQRIGKESTLDPYLIYAVARQESHFSHDAKSGAGALGLMQLLPSTARATARRAGVPFRRNWDLLSPSTNIALGGFYLSTLLNRFDNNRILAAAAYNAGPTRVAQWLRETRQQLPYDIWIETIPYRETRHYVQNVLAYSVIYAYRSGASLPLLRENEAATRL</sequence>
<feature type="domain" description="Transglycosylase SLT" evidence="4">
    <location>
        <begin position="499"/>
        <end position="609"/>
    </location>
</feature>
<dbReference type="PANTHER" id="PTHR37423">
    <property type="entry name" value="SOLUBLE LYTIC MUREIN TRANSGLYCOSYLASE-RELATED"/>
    <property type="match status" value="1"/>
</dbReference>
<dbReference type="RefSeq" id="WP_345547654.1">
    <property type="nucleotide sequence ID" value="NZ_BAABRT010000001.1"/>
</dbReference>
<reference evidence="6 7" key="1">
    <citation type="submission" date="2024-02" db="EMBL/GenBank/DDBJ databases">
        <title>Microbulbifer aestuariivivens NBRC 112533.</title>
        <authorList>
            <person name="Ichikawa N."/>
            <person name="Katano-Makiyama Y."/>
            <person name="Hidaka K."/>
        </authorList>
    </citation>
    <scope>NUCLEOTIDE SEQUENCE [LARGE SCALE GENOMIC DNA]</scope>
    <source>
        <strain evidence="6 7">NBRC 112533</strain>
    </source>
</reference>
<dbReference type="Gene3D" id="1.10.530.10">
    <property type="match status" value="1"/>
</dbReference>
<dbReference type="InterPro" id="IPR037061">
    <property type="entry name" value="Lytic_TGlycoase_superhlx_L_sf"/>
</dbReference>
<name>A0ABP9WLZ9_9GAMM</name>
<dbReference type="InterPro" id="IPR008258">
    <property type="entry name" value="Transglycosylase_SLT_dom_1"/>
</dbReference>
<gene>
    <name evidence="6" type="primary">slt</name>
    <name evidence="6" type="ORF">Maes01_00021</name>
</gene>
<evidence type="ECO:0000256" key="1">
    <source>
        <dbReference type="ARBA" id="ARBA00007734"/>
    </source>
</evidence>
<dbReference type="InterPro" id="IPR012289">
    <property type="entry name" value="Lytic_TGlycosylase_superhlx_L"/>
</dbReference>
<feature type="chain" id="PRO_5045549690" evidence="3">
    <location>
        <begin position="27"/>
        <end position="658"/>
    </location>
</feature>
<dbReference type="Pfam" id="PF01464">
    <property type="entry name" value="SLT"/>
    <property type="match status" value="1"/>
</dbReference>
<organism evidence="6 7">
    <name type="scientific">Microbulbifer aestuariivivens</name>
    <dbReference type="NCBI Taxonomy" id="1908308"/>
    <lineage>
        <taxon>Bacteria</taxon>
        <taxon>Pseudomonadati</taxon>
        <taxon>Pseudomonadota</taxon>
        <taxon>Gammaproteobacteria</taxon>
        <taxon>Cellvibrionales</taxon>
        <taxon>Microbulbiferaceae</taxon>
        <taxon>Microbulbifer</taxon>
    </lineage>
</organism>
<comment type="similarity">
    <text evidence="1">Belongs to the transglycosylase Slt family.</text>
</comment>
<dbReference type="SUPFAM" id="SSF53955">
    <property type="entry name" value="Lysozyme-like"/>
    <property type="match status" value="1"/>
</dbReference>
<keyword evidence="7" id="KW-1185">Reference proteome</keyword>
<evidence type="ECO:0000256" key="2">
    <source>
        <dbReference type="ARBA" id="ARBA00022729"/>
    </source>
</evidence>
<accession>A0ABP9WLZ9</accession>
<dbReference type="Pfam" id="PF14718">
    <property type="entry name" value="SLT_L"/>
    <property type="match status" value="1"/>
</dbReference>
<dbReference type="InterPro" id="IPR023346">
    <property type="entry name" value="Lysozyme-like_dom_sf"/>
</dbReference>
<dbReference type="InterPro" id="IPR008939">
    <property type="entry name" value="Lytic_TGlycosylase_superhlx_U"/>
</dbReference>
<dbReference type="EMBL" id="BAABRT010000001">
    <property type="protein sequence ID" value="GAA5523476.1"/>
    <property type="molecule type" value="Genomic_DNA"/>
</dbReference>
<dbReference type="SUPFAM" id="SSF48435">
    <property type="entry name" value="Bacterial muramidases"/>
    <property type="match status" value="1"/>
</dbReference>
<proteinExistence type="inferred from homology"/>
<evidence type="ECO:0000259" key="4">
    <source>
        <dbReference type="Pfam" id="PF01464"/>
    </source>
</evidence>
<dbReference type="CDD" id="cd13401">
    <property type="entry name" value="Slt70-like"/>
    <property type="match status" value="1"/>
</dbReference>
<evidence type="ECO:0000259" key="5">
    <source>
        <dbReference type="Pfam" id="PF14718"/>
    </source>
</evidence>
<dbReference type="PANTHER" id="PTHR37423:SF5">
    <property type="entry name" value="SOLUBLE LYTIC MUREIN TRANSGLYCOSYLASE"/>
    <property type="match status" value="1"/>
</dbReference>
<comment type="caution">
    <text evidence="6">The sequence shown here is derived from an EMBL/GenBank/DDBJ whole genome shotgun (WGS) entry which is preliminary data.</text>
</comment>
<dbReference type="Gene3D" id="1.10.1240.20">
    <property type="entry name" value="Lytic transglycosylase, superhelical linker domain"/>
    <property type="match status" value="1"/>
</dbReference>
<evidence type="ECO:0000313" key="6">
    <source>
        <dbReference type="EMBL" id="GAA5523476.1"/>
    </source>
</evidence>
<evidence type="ECO:0000313" key="7">
    <source>
        <dbReference type="Proteomes" id="UP001408594"/>
    </source>
</evidence>
<dbReference type="Gene3D" id="1.25.20.10">
    <property type="entry name" value="Bacterial muramidases"/>
    <property type="match status" value="1"/>
</dbReference>
<protein>
    <submittedName>
        <fullName evidence="6">Soluble lytic murein transglycosylase</fullName>
    </submittedName>
</protein>
<feature type="signal peptide" evidence="3">
    <location>
        <begin position="1"/>
        <end position="26"/>
    </location>
</feature>
<dbReference type="Proteomes" id="UP001408594">
    <property type="component" value="Unassembled WGS sequence"/>
</dbReference>
<evidence type="ECO:0000256" key="3">
    <source>
        <dbReference type="SAM" id="SignalP"/>
    </source>
</evidence>
<feature type="domain" description="Lytic transglycosylase superhelical linker" evidence="5">
    <location>
        <begin position="417"/>
        <end position="482"/>
    </location>
</feature>
<keyword evidence="2 3" id="KW-0732">Signal</keyword>